<evidence type="ECO:0000313" key="3">
    <source>
        <dbReference type="Proteomes" id="UP000313645"/>
    </source>
</evidence>
<comment type="caution">
    <text evidence="2">The sequence shown here is derived from an EMBL/GenBank/DDBJ whole genome shotgun (WGS) entry which is preliminary data.</text>
</comment>
<feature type="chain" id="PRO_5045463956" description="Transporter" evidence="1">
    <location>
        <begin position="19"/>
        <end position="243"/>
    </location>
</feature>
<sequence length="243" mass="26335">MSARMIAVAMLLPVCVFAGEQGGVKSANGEAGAGYTNSRDSDRLLVNGVYRLPLVEYVGASLSARASRTETDVGDFDIDTTNGSVGGSLFARDFELGKVGVSYHWTHGHSELDNPPASLANPNMSFKAHDYGAFASYYIHRITFSASRTVSHVESQGTGNYNSWSLGATGYLPFDASLSLSASGMDAKDNYGFNFEYQPEFLAQAASVELSYSSRPDDDVFGVAFNYFFGNDVPLIVRDRQYR</sequence>
<feature type="signal peptide" evidence="1">
    <location>
        <begin position="1"/>
        <end position="18"/>
    </location>
</feature>
<keyword evidence="1" id="KW-0732">Signal</keyword>
<proteinExistence type="predicted"/>
<evidence type="ECO:0008006" key="4">
    <source>
        <dbReference type="Google" id="ProtNLM"/>
    </source>
</evidence>
<accession>A0ABY1ZVF9</accession>
<reference evidence="2 3" key="1">
    <citation type="submission" date="2019-02" db="EMBL/GenBank/DDBJ databases">
        <title>Marinobacter halodurans sp. nov., a marine bacterium isolated from sea tidal flat.</title>
        <authorList>
            <person name="Yoo Y."/>
            <person name="Lee D.W."/>
            <person name="Kim B.S."/>
            <person name="Kim J.-J."/>
        </authorList>
    </citation>
    <scope>NUCLEOTIDE SEQUENCE [LARGE SCALE GENOMIC DNA]</scope>
    <source>
        <strain evidence="2 3">YJ-S3-2</strain>
    </source>
</reference>
<dbReference type="SUPFAM" id="SSF56935">
    <property type="entry name" value="Porins"/>
    <property type="match status" value="1"/>
</dbReference>
<gene>
    <name evidence="2" type="ORF">EZI54_01395</name>
</gene>
<dbReference type="Proteomes" id="UP000313645">
    <property type="component" value="Unassembled WGS sequence"/>
</dbReference>
<protein>
    <recommendedName>
        <fullName evidence="4">Transporter</fullName>
    </recommendedName>
</protein>
<dbReference type="RefSeq" id="WP_131478261.1">
    <property type="nucleotide sequence ID" value="NZ_SJDL01000001.1"/>
</dbReference>
<evidence type="ECO:0000313" key="2">
    <source>
        <dbReference type="EMBL" id="TBW59633.1"/>
    </source>
</evidence>
<dbReference type="EMBL" id="SJDL01000001">
    <property type="protein sequence ID" value="TBW59633.1"/>
    <property type="molecule type" value="Genomic_DNA"/>
</dbReference>
<keyword evidence="3" id="KW-1185">Reference proteome</keyword>
<name>A0ABY1ZVF9_9GAMM</name>
<organism evidence="2 3">
    <name type="scientific">Marinobacter halodurans</name>
    <dbReference type="NCBI Taxonomy" id="2528979"/>
    <lineage>
        <taxon>Bacteria</taxon>
        <taxon>Pseudomonadati</taxon>
        <taxon>Pseudomonadota</taxon>
        <taxon>Gammaproteobacteria</taxon>
        <taxon>Pseudomonadales</taxon>
        <taxon>Marinobacteraceae</taxon>
        <taxon>Marinobacter</taxon>
    </lineage>
</organism>
<evidence type="ECO:0000256" key="1">
    <source>
        <dbReference type="SAM" id="SignalP"/>
    </source>
</evidence>